<evidence type="ECO:0000313" key="2">
    <source>
        <dbReference type="Proteomes" id="UP000177811"/>
    </source>
</evidence>
<sequence>MVRRMTRRTLIKKARAQYLSYGSGPIEGLKTGGIIWRMKYIPRFRKYQVHVVNPLDYQKERTDLSPAEYRELTGTLLRSGWYEEYTKIVGDLEDANIEFVGMADFLVVFLPNNRLSVGTATEIRTALEKKIPVLFVCPKQRLYGIPSSWYKRWLLLGGLRFDSFEELFEFLAKHRSKLLRRVLWKRFKTAQRRQWRAERRKQLSPEIEALLERAFTKIRNGKHRKSP</sequence>
<reference evidence="1 2" key="1">
    <citation type="journal article" date="2016" name="Nat. Commun.">
        <title>Thousands of microbial genomes shed light on interconnected biogeochemical processes in an aquifer system.</title>
        <authorList>
            <person name="Anantharaman K."/>
            <person name="Brown C.T."/>
            <person name="Hug L.A."/>
            <person name="Sharon I."/>
            <person name="Castelle C.J."/>
            <person name="Probst A.J."/>
            <person name="Thomas B.C."/>
            <person name="Singh A."/>
            <person name="Wilkins M.J."/>
            <person name="Karaoz U."/>
            <person name="Brodie E.L."/>
            <person name="Williams K.H."/>
            <person name="Hubbard S.S."/>
            <person name="Banfield J.F."/>
        </authorList>
    </citation>
    <scope>NUCLEOTIDE SEQUENCE [LARGE SCALE GENOMIC DNA]</scope>
</reference>
<dbReference type="AlphaFoldDB" id="A0A1G2KVP4"/>
<gene>
    <name evidence="1" type="ORF">A3C16_00615</name>
</gene>
<organism evidence="1 2">
    <name type="scientific">Candidatus Sungbacteria bacterium RIFCSPHIGHO2_02_FULL_51_29</name>
    <dbReference type="NCBI Taxonomy" id="1802273"/>
    <lineage>
        <taxon>Bacteria</taxon>
        <taxon>Candidatus Sungiibacteriota</taxon>
    </lineage>
</organism>
<evidence type="ECO:0000313" key="1">
    <source>
        <dbReference type="EMBL" id="OHA02531.1"/>
    </source>
</evidence>
<name>A0A1G2KVP4_9BACT</name>
<dbReference type="Gene3D" id="3.40.50.450">
    <property type="match status" value="1"/>
</dbReference>
<dbReference type="SUPFAM" id="SSF52309">
    <property type="entry name" value="N-(deoxy)ribosyltransferase-like"/>
    <property type="match status" value="1"/>
</dbReference>
<comment type="caution">
    <text evidence="1">The sequence shown here is derived from an EMBL/GenBank/DDBJ whole genome shotgun (WGS) entry which is preliminary data.</text>
</comment>
<dbReference type="Proteomes" id="UP000177811">
    <property type="component" value="Unassembled WGS sequence"/>
</dbReference>
<dbReference type="EMBL" id="MHQL01000032">
    <property type="protein sequence ID" value="OHA02531.1"/>
    <property type="molecule type" value="Genomic_DNA"/>
</dbReference>
<protein>
    <submittedName>
        <fullName evidence="1">Uncharacterized protein</fullName>
    </submittedName>
</protein>
<proteinExistence type="predicted"/>
<accession>A0A1G2KVP4</accession>